<dbReference type="PANTHER" id="PTHR23236">
    <property type="entry name" value="EUKARYOTIC TRANSLATION INITIATION FACTOR 4B/4H"/>
    <property type="match status" value="1"/>
</dbReference>
<reference evidence="5 6" key="1">
    <citation type="submission" date="2024-10" db="EMBL/GenBank/DDBJ databases">
        <title>Updated reference genomes for cyclostephanoid diatoms.</title>
        <authorList>
            <person name="Roberts W.R."/>
            <person name="Alverson A.J."/>
        </authorList>
    </citation>
    <scope>NUCLEOTIDE SEQUENCE [LARGE SCALE GENOMIC DNA]</scope>
    <source>
        <strain evidence="5 6">AJA010-31</strain>
    </source>
</reference>
<organism evidence="5 6">
    <name type="scientific">Cyclotella atomus</name>
    <dbReference type="NCBI Taxonomy" id="382360"/>
    <lineage>
        <taxon>Eukaryota</taxon>
        <taxon>Sar</taxon>
        <taxon>Stramenopiles</taxon>
        <taxon>Ochrophyta</taxon>
        <taxon>Bacillariophyta</taxon>
        <taxon>Coscinodiscophyceae</taxon>
        <taxon>Thalassiosirophycidae</taxon>
        <taxon>Stephanodiscales</taxon>
        <taxon>Stephanodiscaceae</taxon>
        <taxon>Cyclotella</taxon>
    </lineage>
</organism>
<evidence type="ECO:0000259" key="4">
    <source>
        <dbReference type="PROSITE" id="PS50102"/>
    </source>
</evidence>
<dbReference type="InterPro" id="IPR035979">
    <property type="entry name" value="RBD_domain_sf"/>
</dbReference>
<comment type="caution">
    <text evidence="5">The sequence shown here is derived from an EMBL/GenBank/DDBJ whole genome shotgun (WGS) entry which is preliminary data.</text>
</comment>
<dbReference type="SMART" id="SM00360">
    <property type="entry name" value="RRM"/>
    <property type="match status" value="2"/>
</dbReference>
<feature type="compositionally biased region" description="Gly residues" evidence="3">
    <location>
        <begin position="309"/>
        <end position="343"/>
    </location>
</feature>
<feature type="domain" description="RRM" evidence="4">
    <location>
        <begin position="118"/>
        <end position="194"/>
    </location>
</feature>
<name>A0ABD3PGZ4_9STRA</name>
<dbReference type="GO" id="GO:0003723">
    <property type="term" value="F:RNA binding"/>
    <property type="evidence" value="ECO:0007669"/>
    <property type="project" value="UniProtKB-UniRule"/>
</dbReference>
<dbReference type="InterPro" id="IPR012677">
    <property type="entry name" value="Nucleotide-bd_a/b_plait_sf"/>
</dbReference>
<dbReference type="PROSITE" id="PS50102">
    <property type="entry name" value="RRM"/>
    <property type="match status" value="2"/>
</dbReference>
<dbReference type="Pfam" id="PF00076">
    <property type="entry name" value="RRM_1"/>
    <property type="match status" value="2"/>
</dbReference>
<dbReference type="SUPFAM" id="SSF54928">
    <property type="entry name" value="RNA-binding domain, RBD"/>
    <property type="match status" value="2"/>
</dbReference>
<proteinExistence type="predicted"/>
<feature type="compositionally biased region" description="Basic and acidic residues" evidence="3">
    <location>
        <begin position="74"/>
        <end position="83"/>
    </location>
</feature>
<dbReference type="InterPro" id="IPR000504">
    <property type="entry name" value="RRM_dom"/>
</dbReference>
<dbReference type="CDD" id="cd00590">
    <property type="entry name" value="RRM_SF"/>
    <property type="match status" value="1"/>
</dbReference>
<sequence>MSSSSSSSSDSSSSEDEKKVAKKPIATKKSDSSSSSSDSSDSDAKPAKPSKKGQEVKKVKKEESSSDSSDSEDDKSNDTKESDVPASKKRKSEAEDSSSKNKRQAVPEGEDVPDEENPKVYVRGLPWRATHQEVKDFFTECGAIKSVELPLMGDGRSSGTAIIEFDSPEGSAKAMEQNGADFNGRWLNIKYSTSKPVTAPRDASEKQEGCTTVFVGNLSFHIDENTLREAFSSCGEIVSVRFAEDRETGAFKGFGHIEFADSDATDAAVKMAGEDVMGRPIRVDYANDRRVSGVTNEHCLQLGSLTTGPGRGRSGGRGYMGGGGRGGRGGRGRGGGRGGGNRGGFDPAKAKKSGGIATFSGKKVTFD</sequence>
<gene>
    <name evidence="5" type="ORF">ACHAWO_000585</name>
</gene>
<feature type="compositionally biased region" description="Low complexity" evidence="3">
    <location>
        <begin position="1"/>
        <end position="12"/>
    </location>
</feature>
<protein>
    <recommendedName>
        <fullName evidence="4">RRM domain-containing protein</fullName>
    </recommendedName>
</protein>
<accession>A0ABD3PGZ4</accession>
<dbReference type="AlphaFoldDB" id="A0ABD3PGZ4"/>
<evidence type="ECO:0000256" key="1">
    <source>
        <dbReference type="ARBA" id="ARBA00022884"/>
    </source>
</evidence>
<evidence type="ECO:0000313" key="5">
    <source>
        <dbReference type="EMBL" id="KAL3787375.1"/>
    </source>
</evidence>
<feature type="compositionally biased region" description="Basic and acidic residues" evidence="3">
    <location>
        <begin position="42"/>
        <end position="64"/>
    </location>
</feature>
<feature type="domain" description="RRM" evidence="4">
    <location>
        <begin position="211"/>
        <end position="288"/>
    </location>
</feature>
<dbReference type="Gene3D" id="3.30.70.330">
    <property type="match status" value="2"/>
</dbReference>
<dbReference type="Proteomes" id="UP001530400">
    <property type="component" value="Unassembled WGS sequence"/>
</dbReference>
<keyword evidence="6" id="KW-1185">Reference proteome</keyword>
<evidence type="ECO:0000256" key="3">
    <source>
        <dbReference type="SAM" id="MobiDB-lite"/>
    </source>
</evidence>
<evidence type="ECO:0000313" key="6">
    <source>
        <dbReference type="Proteomes" id="UP001530400"/>
    </source>
</evidence>
<dbReference type="EMBL" id="JALLPJ020000613">
    <property type="protein sequence ID" value="KAL3787375.1"/>
    <property type="molecule type" value="Genomic_DNA"/>
</dbReference>
<evidence type="ECO:0000256" key="2">
    <source>
        <dbReference type="PROSITE-ProRule" id="PRU00176"/>
    </source>
</evidence>
<feature type="region of interest" description="Disordered" evidence="3">
    <location>
        <begin position="302"/>
        <end position="367"/>
    </location>
</feature>
<keyword evidence="1 2" id="KW-0694">RNA-binding</keyword>
<dbReference type="PANTHER" id="PTHR23236:SF11">
    <property type="entry name" value="EUKARYOTIC TRANSLATION INITIATION FACTOR 4H"/>
    <property type="match status" value="1"/>
</dbReference>
<feature type="region of interest" description="Disordered" evidence="3">
    <location>
        <begin position="1"/>
        <end position="117"/>
    </location>
</feature>